<dbReference type="Pfam" id="PF12974">
    <property type="entry name" value="Phosphonate-bd"/>
    <property type="match status" value="1"/>
</dbReference>
<name>A0A1W1YYX4_9FIRM</name>
<evidence type="ECO:0000256" key="2">
    <source>
        <dbReference type="ARBA" id="ARBA00022729"/>
    </source>
</evidence>
<sequence length="608" mass="65355">MEKRRNWIARLAAGIFPQSGNSAERSREGGVIPPKLKPEACVGADSIDMFGMAGDLAFISQQLVWEMEQSRAALKKLGELSGAVTRETESNASNTQETAAGIEEVAAAAGVVSNSSRDVLIQCMDSLKLAVKSQEEFLKVTNSMMEVAQAVEGAARSVEDLNAASLRISEFTGKIQGIASQTNLLALNATIEAARAGEHGRGFAVVAQEVGKLASESAQITQEVDSVIVDITSQTKQVTLTMLAGRDKLAGIEGMARNSTQSMQAIVENITGIRKTVERLCQLSESQNQTTEQIATAVDVIGAATVEIAANAQSMQTSVNAQQENLEQVFGHARAMTIMSDKLQEVAVLFKSSQEIVFGVNPFTVPQIIRDTYVPILEHVAQNIGLKARVIIVSDYDALGRAMLNGTVDVGWFSPFAYVSAKKAGNLIPIVTPIVNNSSSYTGLIVASKDRGYTSIDALKGKKFAFVDRQSASGYVYPRALLVQNGKTPEKFFQETVFLGSHNRVIEGVLDGIADGGATYSEALEIGRSRGLQVERLTILAQTEPIPKDAIAGRPGLAPGLPEKLMQSFITITDKNIQYRTLLARTNINGFTIAHDEAYEVVRKVARN</sequence>
<dbReference type="PROSITE" id="PS50111">
    <property type="entry name" value="CHEMOTAXIS_TRANSDUC_2"/>
    <property type="match status" value="1"/>
</dbReference>
<dbReference type="NCBIfam" id="TIGR01098">
    <property type="entry name" value="3A0109s03R"/>
    <property type="match status" value="1"/>
</dbReference>
<comment type="similarity">
    <text evidence="1">Belongs to the phosphate/phosphite/phosphonate binding protein family.</text>
</comment>
<keyword evidence="8" id="KW-1185">Reference proteome</keyword>
<keyword evidence="3 5" id="KW-0807">Transducer</keyword>
<dbReference type="AlphaFoldDB" id="A0A1W1YYX4"/>
<keyword evidence="2" id="KW-0732">Signal</keyword>
<accession>A0A1W1YYX4</accession>
<dbReference type="STRING" id="112901.SAMN04488500_102298"/>
<dbReference type="InterPro" id="IPR004089">
    <property type="entry name" value="MCPsignal_dom"/>
</dbReference>
<dbReference type="InterPro" id="IPR004090">
    <property type="entry name" value="Chemotax_Me-accpt_rcpt"/>
</dbReference>
<dbReference type="SUPFAM" id="SSF58104">
    <property type="entry name" value="Methyl-accepting chemotaxis protein (MCP) signaling domain"/>
    <property type="match status" value="1"/>
</dbReference>
<dbReference type="CDD" id="cd01071">
    <property type="entry name" value="PBP2_PhnD_like"/>
    <property type="match status" value="1"/>
</dbReference>
<feature type="domain" description="Methyl-accepting transducer" evidence="6">
    <location>
        <begin position="66"/>
        <end position="302"/>
    </location>
</feature>
<dbReference type="InterPro" id="IPR005770">
    <property type="entry name" value="PhnD"/>
</dbReference>
<evidence type="ECO:0000256" key="4">
    <source>
        <dbReference type="ARBA" id="ARBA00029447"/>
    </source>
</evidence>
<proteinExistence type="inferred from homology"/>
<evidence type="ECO:0000259" key="6">
    <source>
        <dbReference type="PROSITE" id="PS50111"/>
    </source>
</evidence>
<dbReference type="EMBL" id="FWXI01000002">
    <property type="protein sequence ID" value="SMC41021.1"/>
    <property type="molecule type" value="Genomic_DNA"/>
</dbReference>
<dbReference type="PANTHER" id="PTHR32089:SF112">
    <property type="entry name" value="LYSOZYME-LIKE PROTEIN-RELATED"/>
    <property type="match status" value="1"/>
</dbReference>
<comment type="similarity">
    <text evidence="4">Belongs to the methyl-accepting chemotaxis (MCP) protein family.</text>
</comment>
<evidence type="ECO:0000256" key="5">
    <source>
        <dbReference type="PROSITE-ProRule" id="PRU00284"/>
    </source>
</evidence>
<dbReference type="GO" id="GO:0055085">
    <property type="term" value="P:transmembrane transport"/>
    <property type="evidence" value="ECO:0007669"/>
    <property type="project" value="InterPro"/>
</dbReference>
<dbReference type="PANTHER" id="PTHR32089">
    <property type="entry name" value="METHYL-ACCEPTING CHEMOTAXIS PROTEIN MCPB"/>
    <property type="match status" value="1"/>
</dbReference>
<dbReference type="Proteomes" id="UP000192738">
    <property type="component" value="Unassembled WGS sequence"/>
</dbReference>
<evidence type="ECO:0000313" key="7">
    <source>
        <dbReference type="EMBL" id="SMC41021.1"/>
    </source>
</evidence>
<evidence type="ECO:0000313" key="8">
    <source>
        <dbReference type="Proteomes" id="UP000192738"/>
    </source>
</evidence>
<dbReference type="SMART" id="SM00283">
    <property type="entry name" value="MA"/>
    <property type="match status" value="1"/>
</dbReference>
<dbReference type="GO" id="GO:0006935">
    <property type="term" value="P:chemotaxis"/>
    <property type="evidence" value="ECO:0007669"/>
    <property type="project" value="InterPro"/>
</dbReference>
<dbReference type="GO" id="GO:0004888">
    <property type="term" value="F:transmembrane signaling receptor activity"/>
    <property type="evidence" value="ECO:0007669"/>
    <property type="project" value="InterPro"/>
</dbReference>
<protein>
    <submittedName>
        <fullName evidence="7">Phosphate/phosphite/phosphonate ABC transporter binding protein</fullName>
    </submittedName>
</protein>
<dbReference type="GO" id="GO:0043190">
    <property type="term" value="C:ATP-binding cassette (ABC) transporter complex"/>
    <property type="evidence" value="ECO:0007669"/>
    <property type="project" value="InterPro"/>
</dbReference>
<dbReference type="Gene3D" id="3.40.190.10">
    <property type="entry name" value="Periplasmic binding protein-like II"/>
    <property type="match status" value="2"/>
</dbReference>
<organism evidence="7 8">
    <name type="scientific">Sporomusa malonica</name>
    <dbReference type="NCBI Taxonomy" id="112901"/>
    <lineage>
        <taxon>Bacteria</taxon>
        <taxon>Bacillati</taxon>
        <taxon>Bacillota</taxon>
        <taxon>Negativicutes</taxon>
        <taxon>Selenomonadales</taxon>
        <taxon>Sporomusaceae</taxon>
        <taxon>Sporomusa</taxon>
    </lineage>
</organism>
<evidence type="ECO:0000256" key="3">
    <source>
        <dbReference type="ARBA" id="ARBA00023224"/>
    </source>
</evidence>
<dbReference type="RefSeq" id="WP_084574250.1">
    <property type="nucleotide sequence ID" value="NZ_CP155572.1"/>
</dbReference>
<reference evidence="7 8" key="1">
    <citation type="submission" date="2017-04" db="EMBL/GenBank/DDBJ databases">
        <authorList>
            <person name="Afonso C.L."/>
            <person name="Miller P.J."/>
            <person name="Scott M.A."/>
            <person name="Spackman E."/>
            <person name="Goraichik I."/>
            <person name="Dimitrov K.M."/>
            <person name="Suarez D.L."/>
            <person name="Swayne D.E."/>
        </authorList>
    </citation>
    <scope>NUCLEOTIDE SEQUENCE [LARGE SCALE GENOMIC DNA]</scope>
    <source>
        <strain evidence="7 8">DSM 5090</strain>
    </source>
</reference>
<dbReference type="SUPFAM" id="SSF53850">
    <property type="entry name" value="Periplasmic binding protein-like II"/>
    <property type="match status" value="1"/>
</dbReference>
<dbReference type="Pfam" id="PF00015">
    <property type="entry name" value="MCPsignal"/>
    <property type="match status" value="1"/>
</dbReference>
<dbReference type="PRINTS" id="PR00260">
    <property type="entry name" value="CHEMTRNSDUCR"/>
</dbReference>
<gene>
    <name evidence="7" type="ORF">SAMN04488500_102298</name>
</gene>
<dbReference type="OrthoDB" id="9781943at2"/>
<evidence type="ECO:0000256" key="1">
    <source>
        <dbReference type="ARBA" id="ARBA00007162"/>
    </source>
</evidence>
<dbReference type="Gene3D" id="1.10.287.950">
    <property type="entry name" value="Methyl-accepting chemotaxis protein"/>
    <property type="match status" value="1"/>
</dbReference>
<dbReference type="GO" id="GO:0007165">
    <property type="term" value="P:signal transduction"/>
    <property type="evidence" value="ECO:0007669"/>
    <property type="project" value="UniProtKB-KW"/>
</dbReference>